<organism evidence="2 3">
    <name type="scientific">Baudoinia panamericana (strain UAMH 10762)</name>
    <name type="common">Angels' share fungus</name>
    <name type="synonym">Baudoinia compniacensis (strain UAMH 10762)</name>
    <dbReference type="NCBI Taxonomy" id="717646"/>
    <lineage>
        <taxon>Eukaryota</taxon>
        <taxon>Fungi</taxon>
        <taxon>Dikarya</taxon>
        <taxon>Ascomycota</taxon>
        <taxon>Pezizomycotina</taxon>
        <taxon>Dothideomycetes</taxon>
        <taxon>Dothideomycetidae</taxon>
        <taxon>Mycosphaerellales</taxon>
        <taxon>Teratosphaeriaceae</taxon>
        <taxon>Baudoinia</taxon>
    </lineage>
</organism>
<dbReference type="OMA" id="IPYTQCL"/>
<evidence type="ECO:0000313" key="2">
    <source>
        <dbReference type="EMBL" id="EMC93991.1"/>
    </source>
</evidence>
<proteinExistence type="predicted"/>
<dbReference type="GeneID" id="19107906"/>
<dbReference type="KEGG" id="bcom:BAUCODRAFT_124737"/>
<feature type="domain" description="DUF7962" evidence="1">
    <location>
        <begin position="67"/>
        <end position="146"/>
    </location>
</feature>
<dbReference type="eggNOG" id="ENOG502S039">
    <property type="taxonomic scope" value="Eukaryota"/>
</dbReference>
<sequence>MQGDVPDGLVLFHYPLSPYGRRCCWYLALRHIAYAECVREAPHDHTALGRTAALLNKFSIDASVFYKAVQTMPTTHPALSNQRFVKDRAGFYTDDWTMQQAVRQRPEDLVNLCQCWGIADSLFAHGREWVAGTSKPSLADLEALYPEVYSWRSRFVAIVRDARALAPKPVSLQAEFSNKELFVDADDPLKIEADTMVELFPTDGGGLTHQDRGRLVKLTKNEVAIAMQTKTGEEVHIHAPRWQFRIRVLDGGAKL</sequence>
<dbReference type="OrthoDB" id="202840at2759"/>
<dbReference type="EMBL" id="KB445559">
    <property type="protein sequence ID" value="EMC93991.1"/>
    <property type="molecule type" value="Genomic_DNA"/>
</dbReference>
<evidence type="ECO:0000259" key="1">
    <source>
        <dbReference type="Pfam" id="PF25907"/>
    </source>
</evidence>
<dbReference type="Pfam" id="PF25907">
    <property type="entry name" value="DUF7962"/>
    <property type="match status" value="1"/>
</dbReference>
<dbReference type="Proteomes" id="UP000011761">
    <property type="component" value="Unassembled WGS sequence"/>
</dbReference>
<dbReference type="HOGENOM" id="CLU_039745_0_0_1"/>
<name>M2MBX9_BAUPA</name>
<dbReference type="InterPro" id="IPR058268">
    <property type="entry name" value="DUF7962"/>
</dbReference>
<gene>
    <name evidence="2" type="ORF">BAUCODRAFT_124737</name>
</gene>
<dbReference type="RefSeq" id="XP_007678975.1">
    <property type="nucleotide sequence ID" value="XM_007680785.1"/>
</dbReference>
<dbReference type="Gene3D" id="3.40.30.110">
    <property type="match status" value="1"/>
</dbReference>
<protein>
    <recommendedName>
        <fullName evidence="1">DUF7962 domain-containing protein</fullName>
    </recommendedName>
</protein>
<reference evidence="2 3" key="1">
    <citation type="journal article" date="2012" name="PLoS Pathog.">
        <title>Diverse lifestyles and strategies of plant pathogenesis encoded in the genomes of eighteen Dothideomycetes fungi.</title>
        <authorList>
            <person name="Ohm R.A."/>
            <person name="Feau N."/>
            <person name="Henrissat B."/>
            <person name="Schoch C.L."/>
            <person name="Horwitz B.A."/>
            <person name="Barry K.W."/>
            <person name="Condon B.J."/>
            <person name="Copeland A.C."/>
            <person name="Dhillon B."/>
            <person name="Glaser F."/>
            <person name="Hesse C.N."/>
            <person name="Kosti I."/>
            <person name="LaButti K."/>
            <person name="Lindquist E.A."/>
            <person name="Lucas S."/>
            <person name="Salamov A.A."/>
            <person name="Bradshaw R.E."/>
            <person name="Ciuffetti L."/>
            <person name="Hamelin R.C."/>
            <person name="Kema G.H.J."/>
            <person name="Lawrence C."/>
            <person name="Scott J.A."/>
            <person name="Spatafora J.W."/>
            <person name="Turgeon B.G."/>
            <person name="de Wit P.J.G.M."/>
            <person name="Zhong S."/>
            <person name="Goodwin S.B."/>
            <person name="Grigoriev I.V."/>
        </authorList>
    </citation>
    <scope>NUCLEOTIDE SEQUENCE [LARGE SCALE GENOMIC DNA]</scope>
    <source>
        <strain evidence="2 3">UAMH 10762</strain>
    </source>
</reference>
<accession>M2MBX9</accession>
<dbReference type="AlphaFoldDB" id="M2MBX9"/>
<keyword evidence="3" id="KW-1185">Reference proteome</keyword>
<evidence type="ECO:0000313" key="3">
    <source>
        <dbReference type="Proteomes" id="UP000011761"/>
    </source>
</evidence>